<dbReference type="NCBIfam" id="TIGR00959">
    <property type="entry name" value="ffh"/>
    <property type="match status" value="1"/>
</dbReference>
<accession>A0A6J6NC24</accession>
<organism evidence="13">
    <name type="scientific">freshwater metagenome</name>
    <dbReference type="NCBI Taxonomy" id="449393"/>
    <lineage>
        <taxon>unclassified sequences</taxon>
        <taxon>metagenomes</taxon>
        <taxon>ecological metagenomes</taxon>
    </lineage>
</organism>
<evidence type="ECO:0000313" key="13">
    <source>
        <dbReference type="EMBL" id="CAB4682103.1"/>
    </source>
</evidence>
<dbReference type="GO" id="GO:0008312">
    <property type="term" value="F:7S RNA binding"/>
    <property type="evidence" value="ECO:0007669"/>
    <property type="project" value="InterPro"/>
</dbReference>
<keyword evidence="9" id="KW-0687">Ribonucleoprotein</keyword>
<dbReference type="GO" id="GO:0003924">
    <property type="term" value="F:GTPase activity"/>
    <property type="evidence" value="ECO:0007669"/>
    <property type="project" value="InterPro"/>
</dbReference>
<dbReference type="Gene3D" id="1.10.260.30">
    <property type="entry name" value="Signal recognition particle, SRP54 subunit, M-domain"/>
    <property type="match status" value="1"/>
</dbReference>
<keyword evidence="7" id="KW-0342">GTP-binding</keyword>
<dbReference type="GO" id="GO:0005525">
    <property type="term" value="F:GTP binding"/>
    <property type="evidence" value="ECO:0007669"/>
    <property type="project" value="UniProtKB-KW"/>
</dbReference>
<reference evidence="13" key="1">
    <citation type="submission" date="2020-05" db="EMBL/GenBank/DDBJ databases">
        <authorList>
            <person name="Chiriac C."/>
            <person name="Salcher M."/>
            <person name="Ghai R."/>
            <person name="Kavagutti S V."/>
        </authorList>
    </citation>
    <scope>NUCLEOTIDE SEQUENCE</scope>
</reference>
<dbReference type="FunFam" id="3.40.50.300:FF:000022">
    <property type="entry name" value="Signal recognition particle 54 kDa subunit"/>
    <property type="match status" value="1"/>
</dbReference>
<gene>
    <name evidence="13" type="ORF">UFOPK2360_00633</name>
</gene>
<dbReference type="GO" id="GO:0005786">
    <property type="term" value="C:signal recognition particle, endoplasmic reticulum targeting"/>
    <property type="evidence" value="ECO:0007669"/>
    <property type="project" value="UniProtKB-KW"/>
</dbReference>
<keyword evidence="8" id="KW-0733">Signal recognition particle</keyword>
<dbReference type="Gene3D" id="1.20.120.140">
    <property type="entry name" value="Signal recognition particle SRP54, nucleotide-binding domain"/>
    <property type="match status" value="1"/>
</dbReference>
<dbReference type="InterPro" id="IPR022941">
    <property type="entry name" value="SRP54"/>
</dbReference>
<dbReference type="PROSITE" id="PS00300">
    <property type="entry name" value="SRP54"/>
    <property type="match status" value="1"/>
</dbReference>
<feature type="domain" description="SRP54-type proteins GTP-binding" evidence="12">
    <location>
        <begin position="273"/>
        <end position="286"/>
    </location>
</feature>
<dbReference type="GO" id="GO:0006614">
    <property type="term" value="P:SRP-dependent cotranslational protein targeting to membrane"/>
    <property type="evidence" value="ECO:0007669"/>
    <property type="project" value="InterPro"/>
</dbReference>
<evidence type="ECO:0000256" key="7">
    <source>
        <dbReference type="ARBA" id="ARBA00023134"/>
    </source>
</evidence>
<protein>
    <recommendedName>
        <fullName evidence="10">signal-recognition-particle GTPase</fullName>
        <ecNumber evidence="10">3.6.5.4</ecNumber>
    </recommendedName>
</protein>
<dbReference type="InterPro" id="IPR004125">
    <property type="entry name" value="Signal_recog_particle_SRP54_M"/>
</dbReference>
<evidence type="ECO:0000256" key="10">
    <source>
        <dbReference type="ARBA" id="ARBA00035672"/>
    </source>
</evidence>
<evidence type="ECO:0000256" key="11">
    <source>
        <dbReference type="SAM" id="MobiDB-lite"/>
    </source>
</evidence>
<evidence type="ECO:0000256" key="6">
    <source>
        <dbReference type="ARBA" id="ARBA00022884"/>
    </source>
</evidence>
<evidence type="ECO:0000256" key="8">
    <source>
        <dbReference type="ARBA" id="ARBA00023135"/>
    </source>
</evidence>
<sequence>MFDSLSSRLTKTFTGLRNRGRINPVDIEDTCEEIRVALLEADVAGSVVTLLVEKVRTRSLEQISLDKKGINPGQQIISIVHEELVAILGGSARRLRYAKTAPTVIMLAGLQGSGKTTLAGKLAAYLKSEGNTPVLVACDLQRPNAVDQLQVVGSSVGVPVFAPEPGNGVGDPVKVAKAGIEFAKQKVHNFVIVDTAGRLGVDKELMDQAKNIRDAISPNEVLFVVDAMIGQDAVNTAQAFLDGVGFDGIVLTKMDGDARGGAALSIASVTNRPVMFLSTGEKSNEFEPFHPDRMANRILGMGDVATLAEQAKKALDGDSAQKLEEKFISGEKFTFDDFLEQLQAMKKMGSMSKILGMLPGAQSAAMKKQIAAIDENELTRAEAIIHSMTPIERQEPKIINGSRRARIARGSGTEVFHVNNVLDRFSAAQKAMKQMRNQPGLGGAGNVQMPGGMPPMAGMGGMAGMAAPKITPPAKRSKSGNPAKRALEGG</sequence>
<comment type="subcellular location">
    <subcellularLocation>
        <location evidence="1">Cytoplasm</location>
    </subcellularLocation>
</comment>
<dbReference type="InterPro" id="IPR004780">
    <property type="entry name" value="SRP"/>
</dbReference>
<proteinExistence type="inferred from homology"/>
<name>A0A6J6NC24_9ZZZZ</name>
<dbReference type="InterPro" id="IPR042101">
    <property type="entry name" value="SRP54_N_sf"/>
</dbReference>
<dbReference type="Gene3D" id="3.40.50.300">
    <property type="entry name" value="P-loop containing nucleotide triphosphate hydrolases"/>
    <property type="match status" value="1"/>
</dbReference>
<feature type="region of interest" description="Disordered" evidence="11">
    <location>
        <begin position="466"/>
        <end position="490"/>
    </location>
</feature>
<evidence type="ECO:0000259" key="12">
    <source>
        <dbReference type="PROSITE" id="PS00300"/>
    </source>
</evidence>
<evidence type="ECO:0000256" key="3">
    <source>
        <dbReference type="ARBA" id="ARBA00022490"/>
    </source>
</evidence>
<dbReference type="SUPFAM" id="SSF52540">
    <property type="entry name" value="P-loop containing nucleoside triphosphate hydrolases"/>
    <property type="match status" value="1"/>
</dbReference>
<dbReference type="AlphaFoldDB" id="A0A6J6NC24"/>
<evidence type="ECO:0000256" key="5">
    <source>
        <dbReference type="ARBA" id="ARBA00022801"/>
    </source>
</evidence>
<evidence type="ECO:0000256" key="1">
    <source>
        <dbReference type="ARBA" id="ARBA00004496"/>
    </source>
</evidence>
<evidence type="ECO:0000256" key="4">
    <source>
        <dbReference type="ARBA" id="ARBA00022741"/>
    </source>
</evidence>
<dbReference type="SMART" id="SM00963">
    <property type="entry name" value="SRP54_N"/>
    <property type="match status" value="1"/>
</dbReference>
<dbReference type="SUPFAM" id="SSF47364">
    <property type="entry name" value="Domain of the SRP/SRP receptor G-proteins"/>
    <property type="match status" value="1"/>
</dbReference>
<dbReference type="SMART" id="SM00962">
    <property type="entry name" value="SRP54"/>
    <property type="match status" value="1"/>
</dbReference>
<dbReference type="PANTHER" id="PTHR11564">
    <property type="entry name" value="SIGNAL RECOGNITION PARTICLE 54K PROTEIN SRP54"/>
    <property type="match status" value="1"/>
</dbReference>
<dbReference type="InterPro" id="IPR036891">
    <property type="entry name" value="Signal_recog_part_SRP54_M_sf"/>
</dbReference>
<dbReference type="InterPro" id="IPR036225">
    <property type="entry name" value="SRP/SRP_N"/>
</dbReference>
<dbReference type="HAMAP" id="MF_00306">
    <property type="entry name" value="SRP54"/>
    <property type="match status" value="1"/>
</dbReference>
<dbReference type="SUPFAM" id="SSF47446">
    <property type="entry name" value="Signal peptide-binding domain"/>
    <property type="match status" value="1"/>
</dbReference>
<dbReference type="SMART" id="SM00382">
    <property type="entry name" value="AAA"/>
    <property type="match status" value="1"/>
</dbReference>
<evidence type="ECO:0000256" key="2">
    <source>
        <dbReference type="ARBA" id="ARBA00005450"/>
    </source>
</evidence>
<dbReference type="EC" id="3.6.5.4" evidence="10"/>
<keyword evidence="3" id="KW-0963">Cytoplasm</keyword>
<keyword evidence="4" id="KW-0547">Nucleotide-binding</keyword>
<keyword evidence="5" id="KW-0378">Hydrolase</keyword>
<comment type="similarity">
    <text evidence="2">Belongs to the GTP-binding SRP family. SRP54 subfamily.</text>
</comment>
<dbReference type="Pfam" id="PF00448">
    <property type="entry name" value="SRP54"/>
    <property type="match status" value="1"/>
</dbReference>
<dbReference type="InterPro" id="IPR000897">
    <property type="entry name" value="SRP54_GTPase_dom"/>
</dbReference>
<dbReference type="PANTHER" id="PTHR11564:SF5">
    <property type="entry name" value="SIGNAL RECOGNITION PARTICLE SUBUNIT SRP54"/>
    <property type="match status" value="1"/>
</dbReference>
<dbReference type="Pfam" id="PF02978">
    <property type="entry name" value="SRP_SPB"/>
    <property type="match status" value="1"/>
</dbReference>
<keyword evidence="6" id="KW-0694">RNA-binding</keyword>
<dbReference type="EMBL" id="CAEZXH010000029">
    <property type="protein sequence ID" value="CAB4682103.1"/>
    <property type="molecule type" value="Genomic_DNA"/>
</dbReference>
<dbReference type="InterPro" id="IPR027417">
    <property type="entry name" value="P-loop_NTPase"/>
</dbReference>
<dbReference type="CDD" id="cd18539">
    <property type="entry name" value="SRP_G"/>
    <property type="match status" value="1"/>
</dbReference>
<evidence type="ECO:0000256" key="9">
    <source>
        <dbReference type="ARBA" id="ARBA00023274"/>
    </source>
</evidence>
<dbReference type="Pfam" id="PF02881">
    <property type="entry name" value="SRP54_N"/>
    <property type="match status" value="1"/>
</dbReference>
<dbReference type="InterPro" id="IPR003593">
    <property type="entry name" value="AAA+_ATPase"/>
</dbReference>
<dbReference type="InterPro" id="IPR013822">
    <property type="entry name" value="Signal_recog_particl_SRP54_hlx"/>
</dbReference>